<dbReference type="InterPro" id="IPR007420">
    <property type="entry name" value="DUF465"/>
</dbReference>
<name>A0ABV7SU32_9SPHN</name>
<gene>
    <name evidence="1" type="ORF">ACFONA_09775</name>
</gene>
<accession>A0ABV7SU32</accession>
<sequence length="51" mass="5565">MQTAHLSALEAKHAGLDRKIAAEAQRPLPDTAALAALKKQKLRLKEEMTAQ</sequence>
<dbReference type="RefSeq" id="WP_261294979.1">
    <property type="nucleotide sequence ID" value="NZ_JANQBK010000012.1"/>
</dbReference>
<comment type="caution">
    <text evidence="1">The sequence shown here is derived from an EMBL/GenBank/DDBJ whole genome shotgun (WGS) entry which is preliminary data.</text>
</comment>
<proteinExistence type="predicted"/>
<dbReference type="Pfam" id="PF04325">
    <property type="entry name" value="DUF465"/>
    <property type="match status" value="1"/>
</dbReference>
<dbReference type="Proteomes" id="UP001595713">
    <property type="component" value="Unassembled WGS sequence"/>
</dbReference>
<dbReference type="EMBL" id="JBHRXP010000004">
    <property type="protein sequence ID" value="MFC3580449.1"/>
    <property type="molecule type" value="Genomic_DNA"/>
</dbReference>
<dbReference type="InterPro" id="IPR038444">
    <property type="entry name" value="DUF465_sf"/>
</dbReference>
<protein>
    <submittedName>
        <fullName evidence="1">YdcH family protein</fullName>
    </submittedName>
</protein>
<evidence type="ECO:0000313" key="2">
    <source>
        <dbReference type="Proteomes" id="UP001595713"/>
    </source>
</evidence>
<dbReference type="Gene3D" id="6.10.280.50">
    <property type="match status" value="1"/>
</dbReference>
<evidence type="ECO:0000313" key="1">
    <source>
        <dbReference type="EMBL" id="MFC3580449.1"/>
    </source>
</evidence>
<keyword evidence="2" id="KW-1185">Reference proteome</keyword>
<reference evidence="2" key="1">
    <citation type="journal article" date="2019" name="Int. J. Syst. Evol. Microbiol.">
        <title>The Global Catalogue of Microorganisms (GCM) 10K type strain sequencing project: providing services to taxonomists for standard genome sequencing and annotation.</title>
        <authorList>
            <consortium name="The Broad Institute Genomics Platform"/>
            <consortium name="The Broad Institute Genome Sequencing Center for Infectious Disease"/>
            <person name="Wu L."/>
            <person name="Ma J."/>
        </authorList>
    </citation>
    <scope>NUCLEOTIDE SEQUENCE [LARGE SCALE GENOMIC DNA]</scope>
    <source>
        <strain evidence="2">KCTC 42739</strain>
    </source>
</reference>
<organism evidence="1 2">
    <name type="scientific">Sphingomonas hylomeconis</name>
    <dbReference type="NCBI Taxonomy" id="1395958"/>
    <lineage>
        <taxon>Bacteria</taxon>
        <taxon>Pseudomonadati</taxon>
        <taxon>Pseudomonadota</taxon>
        <taxon>Alphaproteobacteria</taxon>
        <taxon>Sphingomonadales</taxon>
        <taxon>Sphingomonadaceae</taxon>
        <taxon>Sphingomonas</taxon>
    </lineage>
</organism>